<feature type="transmembrane region" description="Helical" evidence="1">
    <location>
        <begin position="666"/>
        <end position="691"/>
    </location>
</feature>
<name>A0AAD9J9E3_9ANNE</name>
<sequence length="701" mass="79935">MRIHILICCLVSINADIYLHNPRGSNNRLDEQDRERNNANRLFDSQNNNRGGYNVGSVYYYSGSKLQIEWTNQHSCNTENSHCEIIIQYMCDRNVRDGATTTQAKNTRQNPKGNRYGYECPEERDYYPYWHNSPWKDIAIMTNNVTRCPYYQFESQNVKSRWHCVLPHTFMYQHMNDNNLKLPNNQEDCKKVQYPGNGANIARGQWQEISAHGLPPPECIETPYTRDNHLGNGLGGYPPSYNWTIPDVEEENCVLRIRYNISTNDYDPWDGIDSSSNKQRKMAYSNLDISPLVGLPNKETAVQRGYVFKNNPQVKLFEGLNLQWRLAINTAQFGRTFQDRSHSFSIRKRQDSLDGIKIHNLNVRGKRGNILQVYPAVEYDFFPNTLTTQVGDYVHFQWTGSNTNPPNNDGQGLQRTDRTNLVLQASAVYPEGTGKAYVGTRKYGHWGRSYPEVLDNVTFLGLSRDDLVRLAVLEPQFRGEMSELDDAGTYFDLGLRKITMTGVFHYFCTRNNNFSNRSQKGRLIVNDYGLSQKSIGWNGGNITLTDGKSSLVVPQATFSRLYNIRIEQWNKEQVKRMLKALDKVPPNDNLPASAIVIHPESELAVGGKTFQLSLAYEVSSLKGVIVYRSTTHTITWQRIDASKKNGVLIIRASAGGMYIITEHTKVGVVTGIAVIVLVVVGAIILAVICVLRKRTHRRYCH</sequence>
<accession>A0AAD9J9E3</accession>
<dbReference type="Proteomes" id="UP001208570">
    <property type="component" value="Unassembled WGS sequence"/>
</dbReference>
<evidence type="ECO:0000256" key="2">
    <source>
        <dbReference type="SAM" id="SignalP"/>
    </source>
</evidence>
<proteinExistence type="predicted"/>
<dbReference type="AlphaFoldDB" id="A0AAD9J9E3"/>
<evidence type="ECO:0000313" key="3">
    <source>
        <dbReference type="EMBL" id="KAK2148558.1"/>
    </source>
</evidence>
<keyword evidence="1" id="KW-0812">Transmembrane</keyword>
<feature type="chain" id="PRO_5041926423" description="Protein DD3-3" evidence="2">
    <location>
        <begin position="16"/>
        <end position="701"/>
    </location>
</feature>
<evidence type="ECO:0000256" key="1">
    <source>
        <dbReference type="SAM" id="Phobius"/>
    </source>
</evidence>
<protein>
    <recommendedName>
        <fullName evidence="5">Protein DD3-3</fullName>
    </recommendedName>
</protein>
<feature type="signal peptide" evidence="2">
    <location>
        <begin position="1"/>
        <end position="15"/>
    </location>
</feature>
<dbReference type="InterPro" id="IPR053320">
    <property type="entry name" value="Protein_DD3-3_O-glyco"/>
</dbReference>
<keyword evidence="1" id="KW-1133">Transmembrane helix</keyword>
<dbReference type="PANTHER" id="PTHR35170:SF1">
    <property type="entry name" value="PROTEIN DD3-3"/>
    <property type="match status" value="1"/>
</dbReference>
<evidence type="ECO:0008006" key="5">
    <source>
        <dbReference type="Google" id="ProtNLM"/>
    </source>
</evidence>
<gene>
    <name evidence="3" type="ORF">LSH36_491g01036</name>
</gene>
<reference evidence="3" key="1">
    <citation type="journal article" date="2023" name="Mol. Biol. Evol.">
        <title>Third-Generation Sequencing Reveals the Adaptive Role of the Epigenome in Three Deep-Sea Polychaetes.</title>
        <authorList>
            <person name="Perez M."/>
            <person name="Aroh O."/>
            <person name="Sun Y."/>
            <person name="Lan Y."/>
            <person name="Juniper S.K."/>
            <person name="Young C.R."/>
            <person name="Angers B."/>
            <person name="Qian P.Y."/>
        </authorList>
    </citation>
    <scope>NUCLEOTIDE SEQUENCE</scope>
    <source>
        <strain evidence="3">P08H-3</strain>
    </source>
</reference>
<comment type="caution">
    <text evidence="3">The sequence shown here is derived from an EMBL/GenBank/DDBJ whole genome shotgun (WGS) entry which is preliminary data.</text>
</comment>
<dbReference type="EMBL" id="JAODUP010000491">
    <property type="protein sequence ID" value="KAK2148558.1"/>
    <property type="molecule type" value="Genomic_DNA"/>
</dbReference>
<evidence type="ECO:0000313" key="4">
    <source>
        <dbReference type="Proteomes" id="UP001208570"/>
    </source>
</evidence>
<organism evidence="3 4">
    <name type="scientific">Paralvinella palmiformis</name>
    <dbReference type="NCBI Taxonomy" id="53620"/>
    <lineage>
        <taxon>Eukaryota</taxon>
        <taxon>Metazoa</taxon>
        <taxon>Spiralia</taxon>
        <taxon>Lophotrochozoa</taxon>
        <taxon>Annelida</taxon>
        <taxon>Polychaeta</taxon>
        <taxon>Sedentaria</taxon>
        <taxon>Canalipalpata</taxon>
        <taxon>Terebellida</taxon>
        <taxon>Terebelliformia</taxon>
        <taxon>Alvinellidae</taxon>
        <taxon>Paralvinella</taxon>
    </lineage>
</organism>
<keyword evidence="2" id="KW-0732">Signal</keyword>
<keyword evidence="4" id="KW-1185">Reference proteome</keyword>
<dbReference type="PANTHER" id="PTHR35170">
    <property type="entry name" value="PROTEIN DD3-3"/>
    <property type="match status" value="1"/>
</dbReference>
<keyword evidence="1" id="KW-0472">Membrane</keyword>